<reference evidence="1" key="4">
    <citation type="journal article" date="2023" name="Microbiol. Resour. Announc.">
        <title>Complete Genome Sequence of Vulcanisaeta souniana Strain IC-059, a Hyperthermophilic Archaeon Isolated from Hot Spring Water in Japan.</title>
        <authorList>
            <person name="Kato S."/>
            <person name="Itoh T."/>
            <person name="Wu L."/>
            <person name="Ma J."/>
            <person name="Ohkuma M."/>
        </authorList>
    </citation>
    <scope>NUCLEOTIDE SEQUENCE</scope>
    <source>
        <strain evidence="1">JCM 11219</strain>
    </source>
</reference>
<accession>A0A830E8S0</accession>
<keyword evidence="4" id="KW-1185">Reference proteome</keyword>
<dbReference type="EMBL" id="BMNM01000009">
    <property type="protein sequence ID" value="GGI82729.1"/>
    <property type="molecule type" value="Genomic_DNA"/>
</dbReference>
<dbReference type="GeneID" id="76207225"/>
<gene>
    <name evidence="2" type="ORF">GCM10007112_19380</name>
    <name evidence="1" type="ORF">Vsou_16790</name>
</gene>
<dbReference type="AlphaFoldDB" id="A0A830E8S0"/>
<proteinExistence type="predicted"/>
<evidence type="ECO:0000313" key="3">
    <source>
        <dbReference type="Proteomes" id="UP000657075"/>
    </source>
</evidence>
<reference evidence="4" key="3">
    <citation type="submission" date="2022-09" db="EMBL/GenBank/DDBJ databases">
        <title>Complete genome sequence of Vulcanisaeta souniana.</title>
        <authorList>
            <person name="Kato S."/>
            <person name="Itoh T."/>
            <person name="Ohkuma M."/>
        </authorList>
    </citation>
    <scope>NUCLEOTIDE SEQUENCE [LARGE SCALE GENOMIC DNA]</scope>
    <source>
        <strain evidence="4">JCM 11219</strain>
    </source>
</reference>
<dbReference type="Proteomes" id="UP001060771">
    <property type="component" value="Chromosome"/>
</dbReference>
<evidence type="ECO:0000313" key="2">
    <source>
        <dbReference type="EMBL" id="GGI82729.1"/>
    </source>
</evidence>
<protein>
    <submittedName>
        <fullName evidence="2">Uncharacterized protein</fullName>
    </submittedName>
</protein>
<reference evidence="2" key="2">
    <citation type="submission" date="2020-09" db="EMBL/GenBank/DDBJ databases">
        <authorList>
            <person name="Sun Q."/>
            <person name="Ohkuma M."/>
        </authorList>
    </citation>
    <scope>NUCLEOTIDE SEQUENCE</scope>
    <source>
        <strain evidence="2">JCM 11219</strain>
    </source>
</reference>
<name>A0A830E8S0_9CREN</name>
<evidence type="ECO:0000313" key="4">
    <source>
        <dbReference type="Proteomes" id="UP001060771"/>
    </source>
</evidence>
<dbReference type="RefSeq" id="WP_188603745.1">
    <property type="nucleotide sequence ID" value="NZ_AP026830.1"/>
</dbReference>
<dbReference type="Proteomes" id="UP000657075">
    <property type="component" value="Unassembled WGS sequence"/>
</dbReference>
<dbReference type="OrthoDB" id="386699at2157"/>
<evidence type="ECO:0000313" key="1">
    <source>
        <dbReference type="EMBL" id="BDR92586.1"/>
    </source>
</evidence>
<reference evidence="2" key="1">
    <citation type="journal article" date="2014" name="Int. J. Syst. Evol. Microbiol.">
        <title>Complete genome sequence of Corynebacterium casei LMG S-19264T (=DSM 44701T), isolated from a smear-ripened cheese.</title>
        <authorList>
            <consortium name="US DOE Joint Genome Institute (JGI-PGF)"/>
            <person name="Walter F."/>
            <person name="Albersmeier A."/>
            <person name="Kalinowski J."/>
            <person name="Ruckert C."/>
        </authorList>
    </citation>
    <scope>NUCLEOTIDE SEQUENCE</scope>
    <source>
        <strain evidence="2">JCM 11219</strain>
    </source>
</reference>
<organism evidence="2 3">
    <name type="scientific">Vulcanisaeta souniana JCM 11219</name>
    <dbReference type="NCBI Taxonomy" id="1293586"/>
    <lineage>
        <taxon>Archaea</taxon>
        <taxon>Thermoproteota</taxon>
        <taxon>Thermoprotei</taxon>
        <taxon>Thermoproteales</taxon>
        <taxon>Thermoproteaceae</taxon>
        <taxon>Vulcanisaeta</taxon>
    </lineage>
</organism>
<sequence>MSQVSDPRIIEEVMMLIGEFLGRVERHRDVLLSDSSEPFDNAINSLN</sequence>
<dbReference type="EMBL" id="AP026830">
    <property type="protein sequence ID" value="BDR92586.1"/>
    <property type="molecule type" value="Genomic_DNA"/>
</dbReference>